<dbReference type="Pfam" id="PF03772">
    <property type="entry name" value="Competence"/>
    <property type="match status" value="1"/>
</dbReference>
<feature type="transmembrane region" description="Helical" evidence="6">
    <location>
        <begin position="346"/>
        <end position="363"/>
    </location>
</feature>
<dbReference type="RefSeq" id="WP_190384675.1">
    <property type="nucleotide sequence ID" value="NZ_JACJQT010000144.1"/>
</dbReference>
<dbReference type="Pfam" id="PF13567">
    <property type="entry name" value="DUF4131"/>
    <property type="match status" value="1"/>
</dbReference>
<dbReference type="NCBIfam" id="TIGR00360">
    <property type="entry name" value="ComEC_N-term"/>
    <property type="match status" value="1"/>
</dbReference>
<feature type="domain" description="ComEC/Rec2-related protein" evidence="7">
    <location>
        <begin position="275"/>
        <end position="537"/>
    </location>
</feature>
<feature type="transmembrane region" description="Helical" evidence="6">
    <location>
        <begin position="417"/>
        <end position="436"/>
    </location>
</feature>
<feature type="transmembrane region" description="Helical" evidence="6">
    <location>
        <begin position="370"/>
        <end position="387"/>
    </location>
</feature>
<organism evidence="9 10">
    <name type="scientific">Aphanizomenon flos-aquae FACHB-1040</name>
    <dbReference type="NCBI Taxonomy" id="2692887"/>
    <lineage>
        <taxon>Bacteria</taxon>
        <taxon>Bacillati</taxon>
        <taxon>Cyanobacteriota</taxon>
        <taxon>Cyanophyceae</taxon>
        <taxon>Nostocales</taxon>
        <taxon>Aphanizomenonaceae</taxon>
        <taxon>Aphanizomenon</taxon>
    </lineage>
</organism>
<accession>A0ABR8C3S5</accession>
<proteinExistence type="predicted"/>
<evidence type="ECO:0000256" key="3">
    <source>
        <dbReference type="ARBA" id="ARBA00022692"/>
    </source>
</evidence>
<reference evidence="9 10" key="1">
    <citation type="journal article" date="2020" name="ISME J.">
        <title>Comparative genomics reveals insights into cyanobacterial evolution and habitat adaptation.</title>
        <authorList>
            <person name="Chen M.Y."/>
            <person name="Teng W.K."/>
            <person name="Zhao L."/>
            <person name="Hu C.X."/>
            <person name="Zhou Y.K."/>
            <person name="Han B.P."/>
            <person name="Song L.R."/>
            <person name="Shu W.S."/>
        </authorList>
    </citation>
    <scope>NUCLEOTIDE SEQUENCE [LARGE SCALE GENOMIC DNA]</scope>
    <source>
        <strain evidence="9 10">FACHB-1040</strain>
    </source>
</reference>
<dbReference type="Proteomes" id="UP000606721">
    <property type="component" value="Unassembled WGS sequence"/>
</dbReference>
<dbReference type="Gene3D" id="3.60.15.10">
    <property type="entry name" value="Ribonuclease Z/Hydroxyacylglutathione hydrolase-like"/>
    <property type="match status" value="1"/>
</dbReference>
<keyword evidence="5 6" id="KW-0472">Membrane</keyword>
<dbReference type="InterPro" id="IPR025405">
    <property type="entry name" value="DUF4131"/>
</dbReference>
<protein>
    <submittedName>
        <fullName evidence="9">ComEC/Rec2 family competence protein</fullName>
    </submittedName>
</protein>
<feature type="transmembrane region" description="Helical" evidence="6">
    <location>
        <begin position="6"/>
        <end position="39"/>
    </location>
</feature>
<feature type="transmembrane region" description="Helical" evidence="6">
    <location>
        <begin position="324"/>
        <end position="340"/>
    </location>
</feature>
<evidence type="ECO:0000256" key="4">
    <source>
        <dbReference type="ARBA" id="ARBA00022989"/>
    </source>
</evidence>
<gene>
    <name evidence="9" type="ORF">H6F99_25975</name>
</gene>
<sequence length="800" mass="87855">MMQTSGIIICLSYILGLLFTAIPWGGVWILLLGVVGAVFFRRIYANLRKFALKREGAVGKDKAIANNWTGIPHPRIWLIAGVVGLLATVYWQLRVPQPGIEDISQFAAGDNSNLEQLVIVRGLVDSNPRVTRSQRGQFWLAATQLDEVKNDSVRGASRRELVPLQEGQEGGGIPKGVTGRLYVTVPILQSTGLYPGQQIAVTGFLYKPTAASNPGGFDFQKYLRQEGTFAGFIGRQINILDDEHPWGWWQVREKIGRSQSRLLGVPEGPLVSAMVLGSKAVDLPYDIRDLFVKAGLAHALAASGFQTSLILGVVLQLTRRTNKATQITLGSLGLITFLFLSGFQPAVLRAVIMGFAALLGLALERNVKQLGSLLIAATLLLLFNPLWIWDLGFQLSFLATLGLVVTASPITQRLDWLPPAIASLISVPLAATIWTLPRLLEFSSVIPVYSVPLNILTTPFISIISIGGMISGLVSLISPDLGGTLASFLYYPTHLLIQMVEFFVKLPGSLVAVGSISILQMLTIYILIILACLVRWWQKRWWFAGFIAVGLVLVPIWHSANNLVRITLLDTRTEPVLVIQDRGNIAVINSGNEGTGRFTILPFLRQQGLNQINWAIASKFTGYTNDAWLEIMQSLPIKNLYEYAPKLEDNIATQLLQQELQKQQGIYQSLGVGQPINTPTMTAQLINDQVPILKLQIFGQSWLLVGNIKSQQIKELIKSGDLSSPQVLWSPSESLQDLVLALKPQIAISPANNLDRKTLSSLSKGQTKLFFTGKDGAIQWTPNGDFQTFIQTTENKSSVL</sequence>
<evidence type="ECO:0000256" key="2">
    <source>
        <dbReference type="ARBA" id="ARBA00022475"/>
    </source>
</evidence>
<feature type="transmembrane region" description="Helical" evidence="6">
    <location>
        <begin position="296"/>
        <end position="317"/>
    </location>
</feature>
<feature type="transmembrane region" description="Helical" evidence="6">
    <location>
        <begin position="541"/>
        <end position="560"/>
    </location>
</feature>
<feature type="domain" description="DUF4131" evidence="8">
    <location>
        <begin position="24"/>
        <end position="238"/>
    </location>
</feature>
<dbReference type="InterPro" id="IPR052159">
    <property type="entry name" value="Competence_DNA_uptake"/>
</dbReference>
<evidence type="ECO:0000256" key="6">
    <source>
        <dbReference type="SAM" id="Phobius"/>
    </source>
</evidence>
<dbReference type="InterPro" id="IPR036866">
    <property type="entry name" value="RibonucZ/Hydroxyglut_hydro"/>
</dbReference>
<keyword evidence="2" id="KW-1003">Cell membrane</keyword>
<keyword evidence="10" id="KW-1185">Reference proteome</keyword>
<feature type="transmembrane region" description="Helical" evidence="6">
    <location>
        <begin position="510"/>
        <end position="534"/>
    </location>
</feature>
<evidence type="ECO:0000256" key="5">
    <source>
        <dbReference type="ARBA" id="ARBA00023136"/>
    </source>
</evidence>
<dbReference type="EMBL" id="JACJQT010000144">
    <property type="protein sequence ID" value="MBD2281581.1"/>
    <property type="molecule type" value="Genomic_DNA"/>
</dbReference>
<keyword evidence="4 6" id="KW-1133">Transmembrane helix</keyword>
<name>A0ABR8C3S5_APHFL</name>
<evidence type="ECO:0000259" key="8">
    <source>
        <dbReference type="Pfam" id="PF13567"/>
    </source>
</evidence>
<keyword evidence="3 6" id="KW-0812">Transmembrane</keyword>
<evidence type="ECO:0000313" key="10">
    <source>
        <dbReference type="Proteomes" id="UP000606721"/>
    </source>
</evidence>
<dbReference type="PANTHER" id="PTHR30619:SF1">
    <property type="entry name" value="RECOMBINATION PROTEIN 2"/>
    <property type="match status" value="1"/>
</dbReference>
<evidence type="ECO:0000313" key="9">
    <source>
        <dbReference type="EMBL" id="MBD2281581.1"/>
    </source>
</evidence>
<dbReference type="PANTHER" id="PTHR30619">
    <property type="entry name" value="DNA INTERNALIZATION/COMPETENCE PROTEIN COMEC/REC2"/>
    <property type="match status" value="1"/>
</dbReference>
<evidence type="ECO:0000259" key="7">
    <source>
        <dbReference type="Pfam" id="PF03772"/>
    </source>
</evidence>
<feature type="transmembrane region" description="Helical" evidence="6">
    <location>
        <begin position="456"/>
        <end position="476"/>
    </location>
</feature>
<comment type="caution">
    <text evidence="9">The sequence shown here is derived from an EMBL/GenBank/DDBJ whole genome shotgun (WGS) entry which is preliminary data.</text>
</comment>
<dbReference type="InterPro" id="IPR004477">
    <property type="entry name" value="ComEC_N"/>
</dbReference>
<comment type="subcellular location">
    <subcellularLocation>
        <location evidence="1">Cell membrane</location>
        <topology evidence="1">Multi-pass membrane protein</topology>
    </subcellularLocation>
</comment>
<evidence type="ECO:0000256" key="1">
    <source>
        <dbReference type="ARBA" id="ARBA00004651"/>
    </source>
</evidence>